<name>A0A8J4E132_9ACTN</name>
<dbReference type="Proteomes" id="UP000612585">
    <property type="component" value="Unassembled WGS sequence"/>
</dbReference>
<reference evidence="1" key="1">
    <citation type="submission" date="2021-01" db="EMBL/GenBank/DDBJ databases">
        <title>Whole genome shotgun sequence of Virgisporangium aurantiacum NBRC 16421.</title>
        <authorList>
            <person name="Komaki H."/>
            <person name="Tamura T."/>
        </authorList>
    </citation>
    <scope>NUCLEOTIDE SEQUENCE</scope>
    <source>
        <strain evidence="1">NBRC 16421</strain>
    </source>
</reference>
<dbReference type="RefSeq" id="WP_203996619.1">
    <property type="nucleotide sequence ID" value="NZ_BOPG01000031.1"/>
</dbReference>
<evidence type="ECO:0008006" key="3">
    <source>
        <dbReference type="Google" id="ProtNLM"/>
    </source>
</evidence>
<evidence type="ECO:0000313" key="2">
    <source>
        <dbReference type="Proteomes" id="UP000612585"/>
    </source>
</evidence>
<proteinExistence type="predicted"/>
<evidence type="ECO:0000313" key="1">
    <source>
        <dbReference type="EMBL" id="GIJ57343.1"/>
    </source>
</evidence>
<protein>
    <recommendedName>
        <fullName evidence="3">Leucine-rich repeat domain-containing protein</fullName>
    </recommendedName>
</protein>
<organism evidence="1 2">
    <name type="scientific">Virgisporangium aurantiacum</name>
    <dbReference type="NCBI Taxonomy" id="175570"/>
    <lineage>
        <taxon>Bacteria</taxon>
        <taxon>Bacillati</taxon>
        <taxon>Actinomycetota</taxon>
        <taxon>Actinomycetes</taxon>
        <taxon>Micromonosporales</taxon>
        <taxon>Micromonosporaceae</taxon>
        <taxon>Virgisporangium</taxon>
    </lineage>
</organism>
<comment type="caution">
    <text evidence="1">The sequence shown here is derived from an EMBL/GenBank/DDBJ whole genome shotgun (WGS) entry which is preliminary data.</text>
</comment>
<sequence>MSGEDWAALLADGSLRVTRDGALEFEPVPDPDRKRGALARRLVETGAAGPDPGDPADPEQWEAILIAAALRRPETGTIRTARIRMVDYHHATGRAVAGLVALPRPRLEALYLGYDEGGMLDMSLTTSTGRDLTTMLVAEELSFPLVDPGTAGRLSDALPALRRLYLEGTHLFDDLRHETLTTLWLHGAPFDAMWVDSPAPEATWLPQLTTFNLISGADSAGGAASAVRIRPSPVSFPRLRRLDLRGSVFDHGTVSVPAGGDVLDVLADGAFGAFPACAWVTEFEAVAHWPVLPQLRFLGVTSLDTGEDGWDSMDRVARLAPRFAHLEQLAVAEMTGQRDAVQALLPNLVVEPLPGYRPVL</sequence>
<gene>
    <name evidence="1" type="ORF">Vau01_048590</name>
</gene>
<dbReference type="EMBL" id="BOPG01000031">
    <property type="protein sequence ID" value="GIJ57343.1"/>
    <property type="molecule type" value="Genomic_DNA"/>
</dbReference>
<dbReference type="Gene3D" id="3.80.10.10">
    <property type="entry name" value="Ribonuclease Inhibitor"/>
    <property type="match status" value="1"/>
</dbReference>
<dbReference type="AlphaFoldDB" id="A0A8J4E132"/>
<dbReference type="InterPro" id="IPR032675">
    <property type="entry name" value="LRR_dom_sf"/>
</dbReference>
<accession>A0A8J4E132</accession>
<keyword evidence="2" id="KW-1185">Reference proteome</keyword>